<dbReference type="Proteomes" id="UP000199690">
    <property type="component" value="Unassembled WGS sequence"/>
</dbReference>
<dbReference type="EMBL" id="FNVB01000004">
    <property type="protein sequence ID" value="SEG69561.1"/>
    <property type="molecule type" value="Genomic_DNA"/>
</dbReference>
<evidence type="ECO:0000313" key="5">
    <source>
        <dbReference type="Proteomes" id="UP000236729"/>
    </source>
</evidence>
<accession>A0A1I1IIA5</accession>
<evidence type="ECO:0000259" key="1">
    <source>
        <dbReference type="Pfam" id="PF21836"/>
    </source>
</evidence>
<protein>
    <recommendedName>
        <fullName evidence="1">DUF6895 domain-containing protein</fullName>
    </recommendedName>
</protein>
<dbReference type="Pfam" id="PF21836">
    <property type="entry name" value="DUF6895"/>
    <property type="match status" value="1"/>
</dbReference>
<evidence type="ECO:0000313" key="2">
    <source>
        <dbReference type="EMBL" id="SEG69561.1"/>
    </source>
</evidence>
<dbReference type="AlphaFoldDB" id="A0A1H6C9B7"/>
<name>A0A1H6C9B7_9PSEU</name>
<organism evidence="2 5">
    <name type="scientific">Saccharopolyspora kobensis</name>
    <dbReference type="NCBI Taxonomy" id="146035"/>
    <lineage>
        <taxon>Bacteria</taxon>
        <taxon>Bacillati</taxon>
        <taxon>Actinomycetota</taxon>
        <taxon>Actinomycetes</taxon>
        <taxon>Pseudonocardiales</taxon>
        <taxon>Pseudonocardiaceae</taxon>
        <taxon>Saccharopolyspora</taxon>
    </lineage>
</organism>
<sequence>MSSPALLHRLGARIWEWLARHREHFRPRADDPVEALKPVGELAMAAAVLLREGVAGSQQDATARSLLEFAWKDLLDAGDVLERVQRQAPLTSACMEVYVHFHERGYGHPGLEETLRVLRPLRGCSAAEAVPHRKLGIVLAERRLGLSTAGDLDDALRATLLGRFPEPWTVDCHVAYAITHTVFYVTDWGAHPDRVPREIADYLDLWLPVWIDECLERRQWDLLGELLATDACLPRPALDSASWGPLAAAQAPGGALPATGDMPTGDAGEVFELVYHPTLVAAFATTLATSRALTALVTAP</sequence>
<evidence type="ECO:0000313" key="3">
    <source>
        <dbReference type="EMBL" id="SFC32960.1"/>
    </source>
</evidence>
<reference evidence="4 5" key="1">
    <citation type="submission" date="2016-10" db="EMBL/GenBank/DDBJ databases">
        <authorList>
            <person name="Varghese N."/>
            <person name="Submissions S."/>
        </authorList>
    </citation>
    <scope>NUCLEOTIDE SEQUENCE [LARGE SCALE GENOMIC DNA]</scope>
    <source>
        <strain evidence="5">ATCC 20501</strain>
        <strain evidence="3 4">CGMCC 4.3529</strain>
    </source>
</reference>
<gene>
    <name evidence="2" type="ORF">SAMN02982929_03246</name>
    <name evidence="3" type="ORF">SAMN05216506_101488</name>
</gene>
<dbReference type="InterPro" id="IPR054190">
    <property type="entry name" value="DUF6895"/>
</dbReference>
<feature type="domain" description="DUF6895" evidence="1">
    <location>
        <begin position="13"/>
        <end position="285"/>
    </location>
</feature>
<accession>A0A1H6C9B7</accession>
<dbReference type="EMBL" id="FOME01000001">
    <property type="protein sequence ID" value="SFC32960.1"/>
    <property type="molecule type" value="Genomic_DNA"/>
</dbReference>
<reference evidence="2" key="2">
    <citation type="submission" date="2016-10" db="EMBL/GenBank/DDBJ databases">
        <authorList>
            <person name="de Groot N.N."/>
        </authorList>
    </citation>
    <scope>NUCLEOTIDE SEQUENCE [LARGE SCALE GENOMIC DNA]</scope>
    <source>
        <strain evidence="2">ATCC 20501</strain>
    </source>
</reference>
<dbReference type="Proteomes" id="UP000236729">
    <property type="component" value="Unassembled WGS sequence"/>
</dbReference>
<keyword evidence="4" id="KW-1185">Reference proteome</keyword>
<dbReference type="RefSeq" id="WP_093345489.1">
    <property type="nucleotide sequence ID" value="NZ_FNVB01000004.1"/>
</dbReference>
<proteinExistence type="predicted"/>
<evidence type="ECO:0000313" key="4">
    <source>
        <dbReference type="Proteomes" id="UP000199690"/>
    </source>
</evidence>